<accession>A0ABT8TLS4</accession>
<evidence type="ECO:0000259" key="4">
    <source>
        <dbReference type="SMART" id="SM00563"/>
    </source>
</evidence>
<dbReference type="CDD" id="cd07989">
    <property type="entry name" value="LPLAT_AGPAT-like"/>
    <property type="match status" value="1"/>
</dbReference>
<evidence type="ECO:0000256" key="2">
    <source>
        <dbReference type="ARBA" id="ARBA00023315"/>
    </source>
</evidence>
<dbReference type="RefSeq" id="WP_302705923.1">
    <property type="nucleotide sequence ID" value="NZ_JAULSC010000002.1"/>
</dbReference>
<feature type="compositionally biased region" description="Basic and acidic residues" evidence="3">
    <location>
        <begin position="233"/>
        <end position="257"/>
    </location>
</feature>
<evidence type="ECO:0000313" key="5">
    <source>
        <dbReference type="EMBL" id="MDO3394924.1"/>
    </source>
</evidence>
<keyword evidence="1" id="KW-0808">Transferase</keyword>
<dbReference type="EMBL" id="JAULSC010000002">
    <property type="protein sequence ID" value="MDO3394924.1"/>
    <property type="molecule type" value="Genomic_DNA"/>
</dbReference>
<proteinExistence type="predicted"/>
<gene>
    <name evidence="5" type="ORF">QWJ41_04290</name>
</gene>
<dbReference type="Pfam" id="PF01553">
    <property type="entry name" value="Acyltransferase"/>
    <property type="match status" value="1"/>
</dbReference>
<dbReference type="PANTHER" id="PTHR10434">
    <property type="entry name" value="1-ACYL-SN-GLYCEROL-3-PHOSPHATE ACYLTRANSFERASE"/>
    <property type="match status" value="1"/>
</dbReference>
<keyword evidence="6" id="KW-1185">Reference proteome</keyword>
<sequence length="257" mass="27999">MTVRKLQQPRGWAFSFAVPIVKPLLLATTRRDWHGGEKLPVSGGFVLVLNHVSHVDPLLAAHLLYDHGRLPRYLAKSGLFRNRLLAFFLRGAGQIPVHRASSSAVGAYDAAVEAVRRGECVVVYPEGTITRDPDLWPMRGKTGAARIALATGCPVVPVGQWGAQELLAPYAKVPHLVPRKRISMLVGDPVDLSDLAGRPDQRGGRAAAVQQATDRIMAAITGLVEQVRGEQAPPERFDMRRGGAQADEHHQDRKDTA</sequence>
<dbReference type="PANTHER" id="PTHR10434:SF55">
    <property type="entry name" value="POSSIBLE ACYLTRANSFERASE"/>
    <property type="match status" value="1"/>
</dbReference>
<dbReference type="GO" id="GO:0016746">
    <property type="term" value="F:acyltransferase activity"/>
    <property type="evidence" value="ECO:0007669"/>
    <property type="project" value="UniProtKB-KW"/>
</dbReference>
<reference evidence="5" key="1">
    <citation type="submission" date="2023-06" db="EMBL/GenBank/DDBJ databases">
        <title>Genome sequence of Nocardioides sp. SOB44.</title>
        <authorList>
            <person name="Zhang G."/>
        </authorList>
    </citation>
    <scope>NUCLEOTIDE SEQUENCE</scope>
    <source>
        <strain evidence="5">SOB44</strain>
    </source>
</reference>
<organism evidence="5 6">
    <name type="scientific">Nocardioides cremeus</name>
    <dbReference type="NCBI Taxonomy" id="3058044"/>
    <lineage>
        <taxon>Bacteria</taxon>
        <taxon>Bacillati</taxon>
        <taxon>Actinomycetota</taxon>
        <taxon>Actinomycetes</taxon>
        <taxon>Propionibacteriales</taxon>
        <taxon>Nocardioidaceae</taxon>
        <taxon>Nocardioides</taxon>
    </lineage>
</organism>
<name>A0ABT8TLS4_9ACTN</name>
<dbReference type="InterPro" id="IPR002123">
    <property type="entry name" value="Plipid/glycerol_acylTrfase"/>
</dbReference>
<evidence type="ECO:0000256" key="3">
    <source>
        <dbReference type="SAM" id="MobiDB-lite"/>
    </source>
</evidence>
<feature type="domain" description="Phospholipid/glycerol acyltransferase" evidence="4">
    <location>
        <begin position="45"/>
        <end position="163"/>
    </location>
</feature>
<keyword evidence="2 5" id="KW-0012">Acyltransferase</keyword>
<dbReference type="SMART" id="SM00563">
    <property type="entry name" value="PlsC"/>
    <property type="match status" value="1"/>
</dbReference>
<dbReference type="Proteomes" id="UP001168363">
    <property type="component" value="Unassembled WGS sequence"/>
</dbReference>
<evidence type="ECO:0000313" key="6">
    <source>
        <dbReference type="Proteomes" id="UP001168363"/>
    </source>
</evidence>
<dbReference type="SUPFAM" id="SSF69593">
    <property type="entry name" value="Glycerol-3-phosphate (1)-acyltransferase"/>
    <property type="match status" value="1"/>
</dbReference>
<evidence type="ECO:0000256" key="1">
    <source>
        <dbReference type="ARBA" id="ARBA00022679"/>
    </source>
</evidence>
<comment type="caution">
    <text evidence="5">The sequence shown here is derived from an EMBL/GenBank/DDBJ whole genome shotgun (WGS) entry which is preliminary data.</text>
</comment>
<protein>
    <submittedName>
        <fullName evidence="5">Lysophospholipid acyltransferase family protein</fullName>
    </submittedName>
</protein>
<feature type="region of interest" description="Disordered" evidence="3">
    <location>
        <begin position="227"/>
        <end position="257"/>
    </location>
</feature>